<dbReference type="Gene3D" id="3.30.460.20">
    <property type="entry name" value="CorA soluble domain-like"/>
    <property type="match status" value="1"/>
</dbReference>
<keyword evidence="5" id="KW-0997">Cell inner membrane</keyword>
<dbReference type="InterPro" id="IPR045863">
    <property type="entry name" value="CorA_TM1_TM2"/>
</dbReference>
<dbReference type="InterPro" id="IPR002523">
    <property type="entry name" value="MgTranspt_CorA/ZnTranspt_ZntB"/>
</dbReference>
<dbReference type="PANTHER" id="PTHR46494:SF3">
    <property type="entry name" value="ZINC TRANSPORT PROTEIN ZNTB"/>
    <property type="match status" value="1"/>
</dbReference>
<dbReference type="PANTHER" id="PTHR46494">
    <property type="entry name" value="CORA FAMILY METAL ION TRANSPORTER (EUROFUNG)"/>
    <property type="match status" value="1"/>
</dbReference>
<evidence type="ECO:0000256" key="4">
    <source>
        <dbReference type="ARBA" id="ARBA00022475"/>
    </source>
</evidence>
<evidence type="ECO:0000256" key="11">
    <source>
        <dbReference type="SAM" id="Phobius"/>
    </source>
</evidence>
<evidence type="ECO:0000256" key="8">
    <source>
        <dbReference type="ARBA" id="ARBA00022989"/>
    </source>
</evidence>
<dbReference type="SUPFAM" id="SSF144083">
    <property type="entry name" value="Magnesium transport protein CorA, transmembrane region"/>
    <property type="match status" value="1"/>
</dbReference>
<keyword evidence="9" id="KW-0406">Ion transport</keyword>
<evidence type="ECO:0000256" key="2">
    <source>
        <dbReference type="ARBA" id="ARBA00009765"/>
    </source>
</evidence>
<keyword evidence="3" id="KW-0813">Transport</keyword>
<keyword evidence="10 11" id="KW-0472">Membrane</keyword>
<dbReference type="GO" id="GO:0015087">
    <property type="term" value="F:cobalt ion transmembrane transporter activity"/>
    <property type="evidence" value="ECO:0007669"/>
    <property type="project" value="TreeGrafter"/>
</dbReference>
<dbReference type="GO" id="GO:0050897">
    <property type="term" value="F:cobalt ion binding"/>
    <property type="evidence" value="ECO:0007669"/>
    <property type="project" value="TreeGrafter"/>
</dbReference>
<name>A0A840YWV3_9SPHN</name>
<keyword evidence="8 11" id="KW-1133">Transmembrane helix</keyword>
<evidence type="ECO:0000256" key="6">
    <source>
        <dbReference type="ARBA" id="ARBA00022692"/>
    </source>
</evidence>
<gene>
    <name evidence="12" type="ORF">FHR23_000952</name>
</gene>
<dbReference type="Proteomes" id="UP000554342">
    <property type="component" value="Unassembled WGS sequence"/>
</dbReference>
<feature type="transmembrane region" description="Helical" evidence="11">
    <location>
        <begin position="291"/>
        <end position="313"/>
    </location>
</feature>
<evidence type="ECO:0000256" key="10">
    <source>
        <dbReference type="ARBA" id="ARBA00023136"/>
    </source>
</evidence>
<evidence type="ECO:0000256" key="3">
    <source>
        <dbReference type="ARBA" id="ARBA00022448"/>
    </source>
</evidence>
<keyword evidence="13" id="KW-1185">Reference proteome</keyword>
<dbReference type="EMBL" id="JACIJI010000001">
    <property type="protein sequence ID" value="MBB5718045.1"/>
    <property type="molecule type" value="Genomic_DNA"/>
</dbReference>
<organism evidence="12 13">
    <name type="scientific">Stakelama sediminis</name>
    <dbReference type="NCBI Taxonomy" id="463200"/>
    <lineage>
        <taxon>Bacteria</taxon>
        <taxon>Pseudomonadati</taxon>
        <taxon>Pseudomonadota</taxon>
        <taxon>Alphaproteobacteria</taxon>
        <taxon>Sphingomonadales</taxon>
        <taxon>Sphingomonadaceae</taxon>
        <taxon>Stakelama</taxon>
    </lineage>
</organism>
<evidence type="ECO:0000256" key="9">
    <source>
        <dbReference type="ARBA" id="ARBA00023065"/>
    </source>
</evidence>
<dbReference type="AlphaFoldDB" id="A0A840YWV3"/>
<comment type="caution">
    <text evidence="12">The sequence shown here is derived from an EMBL/GenBank/DDBJ whole genome shotgun (WGS) entry which is preliminary data.</text>
</comment>
<evidence type="ECO:0000256" key="1">
    <source>
        <dbReference type="ARBA" id="ARBA00004651"/>
    </source>
</evidence>
<proteinExistence type="inferred from homology"/>
<dbReference type="SUPFAM" id="SSF143865">
    <property type="entry name" value="CorA soluble domain-like"/>
    <property type="match status" value="1"/>
</dbReference>
<protein>
    <submittedName>
        <fullName evidence="12">Zinc transporter</fullName>
    </submittedName>
</protein>
<evidence type="ECO:0000313" key="12">
    <source>
        <dbReference type="EMBL" id="MBB5718045.1"/>
    </source>
</evidence>
<dbReference type="Gene3D" id="1.20.58.340">
    <property type="entry name" value="Magnesium transport protein CorA, transmembrane region"/>
    <property type="match status" value="2"/>
</dbReference>
<reference evidence="12 13" key="1">
    <citation type="submission" date="2020-08" db="EMBL/GenBank/DDBJ databases">
        <title>Genomic Encyclopedia of Type Strains, Phase IV (KMG-IV): sequencing the most valuable type-strain genomes for metagenomic binning, comparative biology and taxonomic classification.</title>
        <authorList>
            <person name="Goeker M."/>
        </authorList>
    </citation>
    <scope>NUCLEOTIDE SEQUENCE [LARGE SCALE GENOMIC DNA]</scope>
    <source>
        <strain evidence="12 13">DSM 27203</strain>
    </source>
</reference>
<dbReference type="GO" id="GO:0000287">
    <property type="term" value="F:magnesium ion binding"/>
    <property type="evidence" value="ECO:0007669"/>
    <property type="project" value="TreeGrafter"/>
</dbReference>
<evidence type="ECO:0000313" key="13">
    <source>
        <dbReference type="Proteomes" id="UP000554342"/>
    </source>
</evidence>
<keyword evidence="4" id="KW-1003">Cell membrane</keyword>
<dbReference type="GO" id="GO:0005886">
    <property type="term" value="C:plasma membrane"/>
    <property type="evidence" value="ECO:0007669"/>
    <property type="project" value="UniProtKB-SubCell"/>
</dbReference>
<keyword evidence="7" id="KW-0862">Zinc</keyword>
<feature type="transmembrane region" description="Helical" evidence="11">
    <location>
        <begin position="258"/>
        <end position="279"/>
    </location>
</feature>
<sequence>MNGFAIRVKNHLAEKIPLEQALKCDAELVWVHLASNDEAVQRWLREEAHLSEYLTDMLTATETRPRCDAAPDGGALINMRGLSDDEMEPADPLASIRIYAHAGHVYSVSRKRLHAVGEVRDEVMARAEIDDPGDLIAEFASAITEELDPNVADLGDLLDDCEERLSADQAFEMRRRVNQVRIKAIGYRRFLNPQRSALEKLATLNVDWLEDDDRLHLAAAADRAARMSEELDSIRERSALIHETLTDLRAEQIDQRSLIIAIVAMVFLPLTFLTGLLGMNVEGIPYAREPWAFDGVLLVCALMAAGITIFFLYRHWFAK</sequence>
<dbReference type="GO" id="GO:0015095">
    <property type="term" value="F:magnesium ion transmembrane transporter activity"/>
    <property type="evidence" value="ECO:0007669"/>
    <property type="project" value="TreeGrafter"/>
</dbReference>
<dbReference type="InterPro" id="IPR045861">
    <property type="entry name" value="CorA_cytoplasmic_dom"/>
</dbReference>
<dbReference type="RefSeq" id="WP_184001735.1">
    <property type="nucleotide sequence ID" value="NZ_BAABIF010000004.1"/>
</dbReference>
<evidence type="ECO:0000256" key="7">
    <source>
        <dbReference type="ARBA" id="ARBA00022833"/>
    </source>
</evidence>
<dbReference type="Pfam" id="PF01544">
    <property type="entry name" value="CorA"/>
    <property type="match status" value="1"/>
</dbReference>
<accession>A0A840YWV3</accession>
<keyword evidence="6 11" id="KW-0812">Transmembrane</keyword>
<comment type="similarity">
    <text evidence="2">Belongs to the CorA metal ion transporter (MIT) (TC 1.A.35) family.</text>
</comment>
<comment type="subcellular location">
    <subcellularLocation>
        <location evidence="1">Cell membrane</location>
        <topology evidence="1">Multi-pass membrane protein</topology>
    </subcellularLocation>
</comment>
<evidence type="ECO:0000256" key="5">
    <source>
        <dbReference type="ARBA" id="ARBA00022519"/>
    </source>
</evidence>